<dbReference type="InterPro" id="IPR018357">
    <property type="entry name" value="Hexapep_transf_CS"/>
</dbReference>
<reference evidence="3 4" key="1">
    <citation type="submission" date="2016-10" db="EMBL/GenBank/DDBJ databases">
        <authorList>
            <person name="de Groot N.N."/>
        </authorList>
    </citation>
    <scope>NUCLEOTIDE SEQUENCE [LARGE SCALE GENOMIC DNA]</scope>
    <source>
        <strain evidence="3 4">DSM 21800</strain>
    </source>
</reference>
<dbReference type="STRING" id="630515.SAMN04489812_4426"/>
<dbReference type="PANTHER" id="PTHR43300:SF11">
    <property type="entry name" value="ACETYLTRANSFERASE RV3034C-RELATED"/>
    <property type="match status" value="1"/>
</dbReference>
<dbReference type="InterPro" id="IPR001451">
    <property type="entry name" value="Hexapep"/>
</dbReference>
<dbReference type="PROSITE" id="PS00101">
    <property type="entry name" value="HEXAPEP_TRANSFERASES"/>
    <property type="match status" value="1"/>
</dbReference>
<name>A0A1H1Y6Z9_9ACTN</name>
<keyword evidence="2" id="KW-0677">Repeat</keyword>
<dbReference type="PANTHER" id="PTHR43300">
    <property type="entry name" value="ACETYLTRANSFERASE"/>
    <property type="match status" value="1"/>
</dbReference>
<dbReference type="Proteomes" id="UP000199103">
    <property type="component" value="Chromosome I"/>
</dbReference>
<dbReference type="SUPFAM" id="SSF51161">
    <property type="entry name" value="Trimeric LpxA-like enzymes"/>
    <property type="match status" value="1"/>
</dbReference>
<dbReference type="Pfam" id="PF00132">
    <property type="entry name" value="Hexapep"/>
    <property type="match status" value="1"/>
</dbReference>
<dbReference type="GO" id="GO:0016740">
    <property type="term" value="F:transferase activity"/>
    <property type="evidence" value="ECO:0007669"/>
    <property type="project" value="UniProtKB-KW"/>
</dbReference>
<dbReference type="InterPro" id="IPR011004">
    <property type="entry name" value="Trimer_LpxA-like_sf"/>
</dbReference>
<organism evidence="3 4">
    <name type="scientific">Microlunatus soli</name>
    <dbReference type="NCBI Taxonomy" id="630515"/>
    <lineage>
        <taxon>Bacteria</taxon>
        <taxon>Bacillati</taxon>
        <taxon>Actinomycetota</taxon>
        <taxon>Actinomycetes</taxon>
        <taxon>Propionibacteriales</taxon>
        <taxon>Propionibacteriaceae</taxon>
        <taxon>Microlunatus</taxon>
    </lineage>
</organism>
<dbReference type="Gene3D" id="2.160.10.10">
    <property type="entry name" value="Hexapeptide repeat proteins"/>
    <property type="match status" value="1"/>
</dbReference>
<evidence type="ECO:0000256" key="2">
    <source>
        <dbReference type="ARBA" id="ARBA00022737"/>
    </source>
</evidence>
<dbReference type="CDD" id="cd04647">
    <property type="entry name" value="LbH_MAT_like"/>
    <property type="match status" value="1"/>
</dbReference>
<evidence type="ECO:0000256" key="1">
    <source>
        <dbReference type="ARBA" id="ARBA00022679"/>
    </source>
</evidence>
<keyword evidence="1 3" id="KW-0808">Transferase</keyword>
<protein>
    <submittedName>
        <fullName evidence="3">Acetyltransferase (Isoleucine patch superfamily)</fullName>
    </submittedName>
</protein>
<gene>
    <name evidence="3" type="ORF">SAMN04489812_4426</name>
</gene>
<accession>A0A1H1Y6Z9</accession>
<dbReference type="InterPro" id="IPR050179">
    <property type="entry name" value="Trans_hexapeptide_repeat"/>
</dbReference>
<evidence type="ECO:0000313" key="3">
    <source>
        <dbReference type="EMBL" id="SDT17181.1"/>
    </source>
</evidence>
<dbReference type="EMBL" id="LT629772">
    <property type="protein sequence ID" value="SDT17181.1"/>
    <property type="molecule type" value="Genomic_DNA"/>
</dbReference>
<keyword evidence="4" id="KW-1185">Reference proteome</keyword>
<sequence length="600" mass="65016">MIRGIKTGRRIGPPTSVDVGLSSVTTDVDAAALDQSYFDFSPWGFWSRADDRARDRQLDHQRRLTAAHPDWQFGERCFVSEAAAVQNDVLRLGDRSYIAGHAYLSGEVIMGRDCTINTFTVVRGKITMGDAVRIGAHTSILGFNHTMSDPDTEVFRQPISTVGVNIGSDVWIGSQVVIVDGVTIGDKAMIAAGAVVVKDVPAGAVVGGNPARLLRWRVPPVEEANEQPTPTASGDLAGRVKAFAERARSEAAAVLDRYWDGDSGWFTDKPGGPIKVRPQCDAIEVADLLTGAAPSQLPAADQLDRLRRLQDPDSGLLPEIEPDGRPGPAPRSGLVGLWDRDSAYHILAVGYALDVLGSGFEHPVRAVADAEPAELLEFLDSLPWQEKAWSAGHYIDALGTALRWNLTRDERGRPGTVEALWGALALRVDPRTGMWGGRDGEDLLQVVNGFYRASRGTYAQFGLPLPHPERVIDTVLTHARVQRYFARDRQNACNVLDVIHPLWLAGRQTDYRREDVVALASSLLSDALGHWTPEQGFGFQAPSPAAASAPATVPGLQGTEMWLSIIWLLSDTVGVAGELGYKPRGVHRPEPAVSGVVRPR</sequence>
<evidence type="ECO:0000313" key="4">
    <source>
        <dbReference type="Proteomes" id="UP000199103"/>
    </source>
</evidence>
<dbReference type="AlphaFoldDB" id="A0A1H1Y6Z9"/>
<proteinExistence type="predicted"/>